<organism evidence="5 6">
    <name type="scientific">Microdochium bolleyi</name>
    <dbReference type="NCBI Taxonomy" id="196109"/>
    <lineage>
        <taxon>Eukaryota</taxon>
        <taxon>Fungi</taxon>
        <taxon>Dikarya</taxon>
        <taxon>Ascomycota</taxon>
        <taxon>Pezizomycotina</taxon>
        <taxon>Sordariomycetes</taxon>
        <taxon>Xylariomycetidae</taxon>
        <taxon>Xylariales</taxon>
        <taxon>Microdochiaceae</taxon>
        <taxon>Microdochium</taxon>
    </lineage>
</organism>
<dbReference type="InterPro" id="IPR050300">
    <property type="entry name" value="GDXG_lipolytic_enzyme"/>
</dbReference>
<gene>
    <name evidence="5" type="ORF">Micbo1qcDRAFT_232690</name>
</gene>
<reference evidence="6" key="1">
    <citation type="submission" date="2016-02" db="EMBL/GenBank/DDBJ databases">
        <title>Draft genome sequence of Microdochium bolleyi, a fungal endophyte of beachgrass.</title>
        <authorList>
            <consortium name="DOE Joint Genome Institute"/>
            <person name="David A.S."/>
            <person name="May G."/>
            <person name="Haridas S."/>
            <person name="Lim J."/>
            <person name="Wang M."/>
            <person name="Labutti K."/>
            <person name="Lipzen A."/>
            <person name="Barry K."/>
            <person name="Grigoriev I.V."/>
        </authorList>
    </citation>
    <scope>NUCLEOTIDE SEQUENCE [LARGE SCALE GENOMIC DNA]</scope>
    <source>
        <strain evidence="6">J235TASD1</strain>
    </source>
</reference>
<dbReference type="InterPro" id="IPR000073">
    <property type="entry name" value="AB_hydrolase_1"/>
</dbReference>
<dbReference type="InParanoid" id="A0A136J799"/>
<comment type="similarity">
    <text evidence="3">Belongs to the kynurenine formamidase family.</text>
</comment>
<dbReference type="GO" id="GO:0034354">
    <property type="term" value="P:'de novo' NAD+ biosynthetic process from L-tryptophan"/>
    <property type="evidence" value="ECO:0007669"/>
    <property type="project" value="UniProtKB-UniRule"/>
</dbReference>
<dbReference type="UniPathway" id="UPA00333">
    <property type="reaction ID" value="UER00454"/>
</dbReference>
<dbReference type="EC" id="3.5.1.9" evidence="3"/>
<dbReference type="EMBL" id="KQ964248">
    <property type="protein sequence ID" value="KXJ93058.1"/>
    <property type="molecule type" value="Genomic_DNA"/>
</dbReference>
<keyword evidence="1 3" id="KW-0378">Hydrolase</keyword>
<evidence type="ECO:0000256" key="3">
    <source>
        <dbReference type="HAMAP-Rule" id="MF_03014"/>
    </source>
</evidence>
<comment type="subunit">
    <text evidence="3">Homodimer.</text>
</comment>
<dbReference type="FunCoup" id="A0A136J799">
    <property type="interactions" value="148"/>
</dbReference>
<comment type="domain">
    <text evidence="3">The main chain amide nitrogen atoms of the second glycine and its adjacent residue in the HGGXW motif define the oxyanion hole, and stabilize the oxyanion that forms during the nucleophilic attack by the catalytic serine during substrate cleavage.</text>
</comment>
<dbReference type="STRING" id="196109.A0A136J799"/>
<dbReference type="Pfam" id="PF12697">
    <property type="entry name" value="Abhydrolase_6"/>
    <property type="match status" value="1"/>
</dbReference>
<dbReference type="ESTHER" id="9pezi-a0a136j799">
    <property type="family name" value="Kynurenine-formamidase"/>
</dbReference>
<feature type="active site" evidence="3">
    <location>
        <position position="229"/>
    </location>
</feature>
<dbReference type="Proteomes" id="UP000070501">
    <property type="component" value="Unassembled WGS sequence"/>
</dbReference>
<name>A0A136J799_9PEZI</name>
<proteinExistence type="inferred from homology"/>
<feature type="short sequence motif" description="HGGXW" evidence="3">
    <location>
        <begin position="40"/>
        <end position="44"/>
    </location>
</feature>
<evidence type="ECO:0000313" key="5">
    <source>
        <dbReference type="EMBL" id="KXJ93058.1"/>
    </source>
</evidence>
<comment type="function">
    <text evidence="3">Catalyzes the hydrolysis of N-formyl-L-kynurenine to L-kynurenine, the second step in the kynurenine pathway of tryptophan degradation. Kynurenine may be further oxidized to nicotinic acid, NAD(H) and NADP(H). Required for elimination of toxic metabolites.</text>
</comment>
<evidence type="ECO:0000259" key="4">
    <source>
        <dbReference type="Pfam" id="PF12697"/>
    </source>
</evidence>
<accession>A0A136J799</accession>
<dbReference type="AlphaFoldDB" id="A0A136J799"/>
<feature type="active site" description="Nucleophile" evidence="3">
    <location>
        <position position="134"/>
    </location>
</feature>
<dbReference type="GO" id="GO:0004061">
    <property type="term" value="F:arylformamidase activity"/>
    <property type="evidence" value="ECO:0007669"/>
    <property type="project" value="UniProtKB-UniRule"/>
</dbReference>
<evidence type="ECO:0000256" key="1">
    <source>
        <dbReference type="ARBA" id="ARBA00022801"/>
    </source>
</evidence>
<evidence type="ECO:0000256" key="2">
    <source>
        <dbReference type="ARBA" id="ARBA00023079"/>
    </source>
</evidence>
<dbReference type="SUPFAM" id="SSF53474">
    <property type="entry name" value="alpha/beta-Hydrolases"/>
    <property type="match status" value="1"/>
</dbReference>
<dbReference type="OrthoDB" id="420264at2759"/>
<dbReference type="PANTHER" id="PTHR48081">
    <property type="entry name" value="AB HYDROLASE SUPERFAMILY PROTEIN C4A8.06C"/>
    <property type="match status" value="1"/>
</dbReference>
<sequence>MASSLAYKVHHYAPERDLQQVGVWPVDLEDKSKYWIIYIHGGAWQDPEILHKTFVPSIDKILASTSSKQHIAAFASIDYCLSPYPSAPQDPSTTPAAQLRDAHHPDHVRDVAAALAYLQAQYGFGSRYVLLGHSAGATLTFQAVAGLASGAAAASFAHPAAAIGLCGIYDLNALWDRMKGTYTFIESVFGPDRKAWDLAAPARFSGDYSQAWQPLERKPVVILASSSEDELIDEPEVELMAAKVQSDQGLDYILVKDMRGKHDDVWLDGAEVARIVLLALEKLTSRHDHRGLRT</sequence>
<protein>
    <recommendedName>
        <fullName evidence="3">Kynurenine formamidase</fullName>
        <shortName evidence="3">KFA</shortName>
        <shortName evidence="3">KFase</shortName>
        <ecNumber evidence="3">3.5.1.9</ecNumber>
    </recommendedName>
    <alternativeName>
        <fullName evidence="3">Arylformamidase</fullName>
    </alternativeName>
    <alternativeName>
        <fullName evidence="3">N-formylkynurenine formamidase</fullName>
        <shortName evidence="3">FKF</shortName>
    </alternativeName>
</protein>
<feature type="domain" description="AB hydrolase-1" evidence="4">
    <location>
        <begin position="99"/>
        <end position="273"/>
    </location>
</feature>
<keyword evidence="6" id="KW-1185">Reference proteome</keyword>
<comment type="catalytic activity">
    <reaction evidence="3">
        <text>N-formyl-L-kynurenine + H2O = L-kynurenine + formate + H(+)</text>
        <dbReference type="Rhea" id="RHEA:13009"/>
        <dbReference type="ChEBI" id="CHEBI:15377"/>
        <dbReference type="ChEBI" id="CHEBI:15378"/>
        <dbReference type="ChEBI" id="CHEBI:15740"/>
        <dbReference type="ChEBI" id="CHEBI:57959"/>
        <dbReference type="ChEBI" id="CHEBI:58629"/>
        <dbReference type="EC" id="3.5.1.9"/>
    </reaction>
</comment>
<dbReference type="PANTHER" id="PTHR48081:SF33">
    <property type="entry name" value="KYNURENINE FORMAMIDASE"/>
    <property type="match status" value="1"/>
</dbReference>
<dbReference type="InterPro" id="IPR027519">
    <property type="entry name" value="KFase_ver/fungi-typ"/>
</dbReference>
<keyword evidence="2 3" id="KW-0823">Tryptophan catabolism</keyword>
<feature type="active site" evidence="3">
    <location>
        <position position="262"/>
    </location>
</feature>
<comment type="pathway">
    <text evidence="3">Amino-acid degradation; L-tryptophan degradation via kynurenine pathway; L-kynurenine from L-tryptophan: step 2/2.</text>
</comment>
<dbReference type="HAMAP" id="MF_03014">
    <property type="entry name" value="KFase"/>
    <property type="match status" value="1"/>
</dbReference>
<evidence type="ECO:0000313" key="6">
    <source>
        <dbReference type="Proteomes" id="UP000070501"/>
    </source>
</evidence>
<dbReference type="GO" id="GO:0019441">
    <property type="term" value="P:L-tryptophan catabolic process to kynurenine"/>
    <property type="evidence" value="ECO:0007669"/>
    <property type="project" value="UniProtKB-UniRule"/>
</dbReference>
<dbReference type="Gene3D" id="3.40.50.1820">
    <property type="entry name" value="alpha/beta hydrolase"/>
    <property type="match status" value="1"/>
</dbReference>
<dbReference type="InterPro" id="IPR029058">
    <property type="entry name" value="AB_hydrolase_fold"/>
</dbReference>